<dbReference type="SUPFAM" id="SSF51726">
    <property type="entry name" value="UROD/MetE-like"/>
    <property type="match status" value="1"/>
</dbReference>
<dbReference type="InterPro" id="IPR000257">
    <property type="entry name" value="Uroporphyrinogen_deCOase"/>
</dbReference>
<feature type="domain" description="Uroporphyrinogen decarboxylase (URO-D)" evidence="1">
    <location>
        <begin position="5"/>
        <end position="339"/>
    </location>
</feature>
<dbReference type="Pfam" id="PF01208">
    <property type="entry name" value="URO-D"/>
    <property type="match status" value="1"/>
</dbReference>
<protein>
    <recommendedName>
        <fullName evidence="1">Uroporphyrinogen decarboxylase (URO-D) domain-containing protein</fullName>
    </recommendedName>
</protein>
<comment type="caution">
    <text evidence="2">The sequence shown here is derived from an EMBL/GenBank/DDBJ whole genome shotgun (WGS) entry which is preliminary data.</text>
</comment>
<dbReference type="InterPro" id="IPR052024">
    <property type="entry name" value="Methanogen_methyltrans"/>
</dbReference>
<dbReference type="GO" id="GO:0004853">
    <property type="term" value="F:uroporphyrinogen decarboxylase activity"/>
    <property type="evidence" value="ECO:0007669"/>
    <property type="project" value="InterPro"/>
</dbReference>
<dbReference type="PATRIC" id="fig|1703770.3.peg.1348"/>
<gene>
    <name evidence="2" type="ORF">AMJ39_09510</name>
</gene>
<dbReference type="EMBL" id="LIZS01000105">
    <property type="protein sequence ID" value="KPJ51666.1"/>
    <property type="molecule type" value="Genomic_DNA"/>
</dbReference>
<sequence length="345" mass="36083">MGGMAKQKIIARIEGEPGDRVPVIPQITYGAASIIGRTVQELSGKSELMVGALSRAHAEAGYDAIYAGWESSFNAMAEAMGCRMSITEGGLPSVTEGVIKEPGDISRLEPPDPEVAPTLRPRLETIDLLRERLGPDVLILSYIPGPFTLAGLLCGVDRLMMAVIQDPGFVGDVGSAAADAVVPFIRATAARGADVLVVADPSASSSLISPEHFSQFAGPYIGRLMGEISRAGALPSLHICGNTAPILEQMADTGPKVLELDHLVDLGEAMSRVGDRVCLQGNVDPVKVLRLGSADEVRGTARVCLEAAGGRRFILSSGCEVPDGTPVANLRAMVEARDAFRGGST</sequence>
<dbReference type="Gene3D" id="3.20.20.210">
    <property type="match status" value="1"/>
</dbReference>
<accession>A0A0S7WNE4</accession>
<dbReference type="PANTHER" id="PTHR47099:SF1">
    <property type="entry name" value="METHYLCOBAMIDE:COM METHYLTRANSFERASE MTBA"/>
    <property type="match status" value="1"/>
</dbReference>
<dbReference type="Proteomes" id="UP000052008">
    <property type="component" value="Unassembled WGS sequence"/>
</dbReference>
<dbReference type="AlphaFoldDB" id="A0A0S7WNE4"/>
<dbReference type="PANTHER" id="PTHR47099">
    <property type="entry name" value="METHYLCOBAMIDE:COM METHYLTRANSFERASE MTBA"/>
    <property type="match status" value="1"/>
</dbReference>
<proteinExistence type="predicted"/>
<evidence type="ECO:0000259" key="1">
    <source>
        <dbReference type="Pfam" id="PF01208"/>
    </source>
</evidence>
<organism evidence="2 3">
    <name type="scientific">candidate division TA06 bacterium DG_24</name>
    <dbReference type="NCBI Taxonomy" id="1703770"/>
    <lineage>
        <taxon>Bacteria</taxon>
        <taxon>Bacteria division TA06</taxon>
    </lineage>
</organism>
<dbReference type="CDD" id="cd03465">
    <property type="entry name" value="URO-D_like"/>
    <property type="match status" value="1"/>
</dbReference>
<dbReference type="GO" id="GO:0006779">
    <property type="term" value="P:porphyrin-containing compound biosynthetic process"/>
    <property type="evidence" value="ECO:0007669"/>
    <property type="project" value="InterPro"/>
</dbReference>
<dbReference type="InterPro" id="IPR038071">
    <property type="entry name" value="UROD/MetE-like_sf"/>
</dbReference>
<name>A0A0S7WNE4_UNCT6</name>
<reference evidence="2 3" key="1">
    <citation type="journal article" date="2015" name="Microbiome">
        <title>Genomic resolution of linkages in carbon, nitrogen, and sulfur cycling among widespread estuary sediment bacteria.</title>
        <authorList>
            <person name="Baker B.J."/>
            <person name="Lazar C.S."/>
            <person name="Teske A.P."/>
            <person name="Dick G.J."/>
        </authorList>
    </citation>
    <scope>NUCLEOTIDE SEQUENCE [LARGE SCALE GENOMIC DNA]</scope>
    <source>
        <strain evidence="2">DG_24</strain>
    </source>
</reference>
<dbReference type="STRING" id="1703770.AMJ39_09510"/>
<evidence type="ECO:0000313" key="2">
    <source>
        <dbReference type="EMBL" id="KPJ51666.1"/>
    </source>
</evidence>
<evidence type="ECO:0000313" key="3">
    <source>
        <dbReference type="Proteomes" id="UP000052008"/>
    </source>
</evidence>